<evidence type="ECO:0000313" key="5">
    <source>
        <dbReference type="Proteomes" id="UP000182427"/>
    </source>
</evidence>
<dbReference type="Gene3D" id="1.10.357.10">
    <property type="entry name" value="Tetracycline Repressor, domain 2"/>
    <property type="match status" value="1"/>
</dbReference>
<dbReference type="InterPro" id="IPR050109">
    <property type="entry name" value="HTH-type_TetR-like_transc_reg"/>
</dbReference>
<dbReference type="PANTHER" id="PTHR30055:SF222">
    <property type="entry name" value="REGULATORY PROTEIN"/>
    <property type="match status" value="1"/>
</dbReference>
<proteinExistence type="predicted"/>
<gene>
    <name evidence="4" type="ORF">SAMN05444167_1105</name>
</gene>
<dbReference type="PANTHER" id="PTHR30055">
    <property type="entry name" value="HTH-TYPE TRANSCRIPTIONAL REGULATOR RUTR"/>
    <property type="match status" value="1"/>
</dbReference>
<dbReference type="InterPro" id="IPR001647">
    <property type="entry name" value="HTH_TetR"/>
</dbReference>
<evidence type="ECO:0000313" key="4">
    <source>
        <dbReference type="EMBL" id="SDF00711.1"/>
    </source>
</evidence>
<dbReference type="EMBL" id="LT629690">
    <property type="protein sequence ID" value="SDF00711.1"/>
    <property type="molecule type" value="Genomic_DNA"/>
</dbReference>
<dbReference type="Proteomes" id="UP000182427">
    <property type="component" value="Chromosome I"/>
</dbReference>
<name>A0A1G7HK16_9BACT</name>
<dbReference type="AlphaFoldDB" id="A0A1G7HK16"/>
<dbReference type="InterPro" id="IPR009057">
    <property type="entry name" value="Homeodomain-like_sf"/>
</dbReference>
<reference evidence="4 5" key="1">
    <citation type="submission" date="2016-10" db="EMBL/GenBank/DDBJ databases">
        <authorList>
            <person name="de Groot N.N."/>
        </authorList>
    </citation>
    <scope>NUCLEOTIDE SEQUENCE [LARGE SCALE GENOMIC DNA]</scope>
    <source>
        <strain evidence="4 5">GAS232</strain>
    </source>
</reference>
<organism evidence="4 5">
    <name type="scientific">Terriglobus roseus</name>
    <dbReference type="NCBI Taxonomy" id="392734"/>
    <lineage>
        <taxon>Bacteria</taxon>
        <taxon>Pseudomonadati</taxon>
        <taxon>Acidobacteriota</taxon>
        <taxon>Terriglobia</taxon>
        <taxon>Terriglobales</taxon>
        <taxon>Acidobacteriaceae</taxon>
        <taxon>Terriglobus</taxon>
    </lineage>
</organism>
<dbReference type="OrthoDB" id="9780939at2"/>
<protein>
    <submittedName>
        <fullName evidence="4">Transcriptional regulator, TetR family</fullName>
    </submittedName>
</protein>
<evidence type="ECO:0000256" key="2">
    <source>
        <dbReference type="PROSITE-ProRule" id="PRU00335"/>
    </source>
</evidence>
<dbReference type="RefSeq" id="WP_083344263.1">
    <property type="nucleotide sequence ID" value="NZ_LT629690.1"/>
</dbReference>
<keyword evidence="1 2" id="KW-0238">DNA-binding</keyword>
<dbReference type="PRINTS" id="PR00455">
    <property type="entry name" value="HTHTETR"/>
</dbReference>
<sequence>MPRPRSDDKRKRILNAATRVIVTQGLSAPTMGIAKEAGIANGSLFTYFETKSELFNQLYLELKQEMASVAMKDFPTEADLQEQFFHIWRNWGNWAVRSPEKRKALAQLTVSEEITSETRIAGHRLMSSIGELLERIRSAGPMRKVPMSFVIALMNSVADATMDQMIQDPKHAKTHCKNGVEALWRMLA</sequence>
<keyword evidence="5" id="KW-1185">Reference proteome</keyword>
<dbReference type="Pfam" id="PF00440">
    <property type="entry name" value="TetR_N"/>
    <property type="match status" value="1"/>
</dbReference>
<accession>A0A1G7HK16</accession>
<feature type="DNA-binding region" description="H-T-H motif" evidence="2">
    <location>
        <begin position="29"/>
        <end position="48"/>
    </location>
</feature>
<evidence type="ECO:0000259" key="3">
    <source>
        <dbReference type="PROSITE" id="PS50977"/>
    </source>
</evidence>
<feature type="domain" description="HTH tetR-type" evidence="3">
    <location>
        <begin position="7"/>
        <end position="66"/>
    </location>
</feature>
<evidence type="ECO:0000256" key="1">
    <source>
        <dbReference type="ARBA" id="ARBA00023125"/>
    </source>
</evidence>
<dbReference type="SUPFAM" id="SSF46689">
    <property type="entry name" value="Homeodomain-like"/>
    <property type="match status" value="1"/>
</dbReference>
<dbReference type="PROSITE" id="PS50977">
    <property type="entry name" value="HTH_TETR_2"/>
    <property type="match status" value="1"/>
</dbReference>
<dbReference type="GO" id="GO:0003677">
    <property type="term" value="F:DNA binding"/>
    <property type="evidence" value="ECO:0007669"/>
    <property type="project" value="UniProtKB-UniRule"/>
</dbReference>